<dbReference type="PROSITE" id="PS01031">
    <property type="entry name" value="SHSP"/>
    <property type="match status" value="1"/>
</dbReference>
<dbReference type="AlphaFoldDB" id="A0AAN9R1W6"/>
<dbReference type="GO" id="GO:0034605">
    <property type="term" value="P:cellular response to heat"/>
    <property type="evidence" value="ECO:0007669"/>
    <property type="project" value="TreeGrafter"/>
</dbReference>
<proteinExistence type="inferred from homology"/>
<sequence length="250" mass="28640">MKLTLTMAQKDPRSHRAADRVYQDFEPSHEWVEDEEAHTLILMLKGFRKENLRVQIGTNRRLKLRGEEQTSENKLLRINKEFVIPPHSSTNGIKAKLEGGLLYIRIPKSITEVKPPTQPYVNQKHLRETKEAPTQEEPQKSELVSQTKEMREVGKDDKNGYEDRVKATTSKAKEVPETIKHSDFQNIVDNKVEKKVGQRLPVTLYGLVGDIIKQKKLPNLVVAIFLFLGMGMYVKYVIKSTFGGSTIQET</sequence>
<evidence type="ECO:0000256" key="5">
    <source>
        <dbReference type="RuleBase" id="RU003616"/>
    </source>
</evidence>
<evidence type="ECO:0000256" key="1">
    <source>
        <dbReference type="ARBA" id="ARBA00004162"/>
    </source>
</evidence>
<dbReference type="GO" id="GO:0006952">
    <property type="term" value="P:defense response"/>
    <property type="evidence" value="ECO:0007669"/>
    <property type="project" value="UniProtKB-KW"/>
</dbReference>
<evidence type="ECO:0000256" key="7">
    <source>
        <dbReference type="SAM" id="Phobius"/>
    </source>
</evidence>
<reference evidence="9 10" key="1">
    <citation type="submission" date="2024-01" db="EMBL/GenBank/DDBJ databases">
        <title>The genomes of 5 underutilized Papilionoideae crops provide insights into root nodulation and disease resistanc.</title>
        <authorList>
            <person name="Jiang F."/>
        </authorList>
    </citation>
    <scope>NUCLEOTIDE SEQUENCE [LARGE SCALE GENOMIC DNA]</scope>
    <source>
        <strain evidence="9">JINMINGXINNONG_FW02</strain>
        <tissue evidence="9">Leaves</tissue>
    </source>
</reference>
<dbReference type="EMBL" id="JAYMYR010000006">
    <property type="protein sequence ID" value="KAK7355204.1"/>
    <property type="molecule type" value="Genomic_DNA"/>
</dbReference>
<feature type="region of interest" description="Disordered" evidence="6">
    <location>
        <begin position="127"/>
        <end position="154"/>
    </location>
</feature>
<gene>
    <name evidence="9" type="ORF">VNO80_14453</name>
</gene>
<dbReference type="InterPro" id="IPR008978">
    <property type="entry name" value="HSP20-like_chaperone"/>
</dbReference>
<keyword evidence="7" id="KW-0812">Transmembrane</keyword>
<dbReference type="SUPFAM" id="SSF49764">
    <property type="entry name" value="HSP20-like chaperones"/>
    <property type="match status" value="1"/>
</dbReference>
<evidence type="ECO:0000313" key="10">
    <source>
        <dbReference type="Proteomes" id="UP001374584"/>
    </source>
</evidence>
<evidence type="ECO:0000256" key="4">
    <source>
        <dbReference type="PROSITE-ProRule" id="PRU00285"/>
    </source>
</evidence>
<dbReference type="InterPro" id="IPR002068">
    <property type="entry name" value="A-crystallin/Hsp20_dom"/>
</dbReference>
<keyword evidence="7" id="KW-0472">Membrane</keyword>
<keyword evidence="10" id="KW-1185">Reference proteome</keyword>
<organism evidence="9 10">
    <name type="scientific">Phaseolus coccineus</name>
    <name type="common">Scarlet runner bean</name>
    <name type="synonym">Phaseolus multiflorus</name>
    <dbReference type="NCBI Taxonomy" id="3886"/>
    <lineage>
        <taxon>Eukaryota</taxon>
        <taxon>Viridiplantae</taxon>
        <taxon>Streptophyta</taxon>
        <taxon>Embryophyta</taxon>
        <taxon>Tracheophyta</taxon>
        <taxon>Spermatophyta</taxon>
        <taxon>Magnoliopsida</taxon>
        <taxon>eudicotyledons</taxon>
        <taxon>Gunneridae</taxon>
        <taxon>Pentapetalae</taxon>
        <taxon>rosids</taxon>
        <taxon>fabids</taxon>
        <taxon>Fabales</taxon>
        <taxon>Fabaceae</taxon>
        <taxon>Papilionoideae</taxon>
        <taxon>50 kb inversion clade</taxon>
        <taxon>NPAAA clade</taxon>
        <taxon>indigoferoid/millettioid clade</taxon>
        <taxon>Phaseoleae</taxon>
        <taxon>Phaseolus</taxon>
    </lineage>
</organism>
<comment type="similarity">
    <text evidence="4 5">Belongs to the small heat shock protein (HSP20) family.</text>
</comment>
<keyword evidence="2" id="KW-1003">Cell membrane</keyword>
<feature type="transmembrane region" description="Helical" evidence="7">
    <location>
        <begin position="220"/>
        <end position="238"/>
    </location>
</feature>
<feature type="compositionally biased region" description="Basic and acidic residues" evidence="6">
    <location>
        <begin position="127"/>
        <end position="140"/>
    </location>
</feature>
<protein>
    <recommendedName>
        <fullName evidence="8">SHSP domain-containing protein</fullName>
    </recommendedName>
</protein>
<dbReference type="Proteomes" id="UP001374584">
    <property type="component" value="Unassembled WGS sequence"/>
</dbReference>
<comment type="caution">
    <text evidence="9">The sequence shown here is derived from an EMBL/GenBank/DDBJ whole genome shotgun (WGS) entry which is preliminary data.</text>
</comment>
<keyword evidence="3" id="KW-0611">Plant defense</keyword>
<keyword evidence="7" id="KW-1133">Transmembrane helix</keyword>
<dbReference type="Gene3D" id="2.60.40.790">
    <property type="match status" value="1"/>
</dbReference>
<dbReference type="GO" id="GO:0005886">
    <property type="term" value="C:plasma membrane"/>
    <property type="evidence" value="ECO:0007669"/>
    <property type="project" value="UniProtKB-SubCell"/>
</dbReference>
<dbReference type="Pfam" id="PF00011">
    <property type="entry name" value="HSP20"/>
    <property type="match status" value="1"/>
</dbReference>
<dbReference type="CDD" id="cd06464">
    <property type="entry name" value="ACD_sHsps-like"/>
    <property type="match status" value="1"/>
</dbReference>
<evidence type="ECO:0000256" key="6">
    <source>
        <dbReference type="SAM" id="MobiDB-lite"/>
    </source>
</evidence>
<accession>A0AAN9R1W6</accession>
<evidence type="ECO:0000259" key="8">
    <source>
        <dbReference type="PROSITE" id="PS01031"/>
    </source>
</evidence>
<evidence type="ECO:0000256" key="3">
    <source>
        <dbReference type="ARBA" id="ARBA00022821"/>
    </source>
</evidence>
<evidence type="ECO:0000313" key="9">
    <source>
        <dbReference type="EMBL" id="KAK7355204.1"/>
    </source>
</evidence>
<evidence type="ECO:0000256" key="2">
    <source>
        <dbReference type="ARBA" id="ARBA00022475"/>
    </source>
</evidence>
<dbReference type="PANTHER" id="PTHR43670:SF73">
    <property type="entry name" value="INACTIVE PROTEIN RESTRICTED TEV MOVEMENT 2-LIKE"/>
    <property type="match status" value="1"/>
</dbReference>
<dbReference type="PANTHER" id="PTHR43670">
    <property type="entry name" value="HEAT SHOCK PROTEIN 26"/>
    <property type="match status" value="1"/>
</dbReference>
<feature type="domain" description="SHSP" evidence="8">
    <location>
        <begin position="20"/>
        <end position="124"/>
    </location>
</feature>
<comment type="subcellular location">
    <subcellularLocation>
        <location evidence="1">Cell membrane</location>
        <topology evidence="1">Single-pass membrane protein</topology>
    </subcellularLocation>
</comment>
<name>A0AAN9R1W6_PHACN</name>